<name>A0ACB9MIY3_BAUVA</name>
<evidence type="ECO:0000313" key="2">
    <source>
        <dbReference type="Proteomes" id="UP000828941"/>
    </source>
</evidence>
<gene>
    <name evidence="1" type="ORF">L6164_023053</name>
</gene>
<accession>A0ACB9MIY3</accession>
<dbReference type="Proteomes" id="UP000828941">
    <property type="component" value="Chromosome 9"/>
</dbReference>
<proteinExistence type="predicted"/>
<reference evidence="1 2" key="1">
    <citation type="journal article" date="2022" name="DNA Res.">
        <title>Chromosomal-level genome assembly of the orchid tree Bauhinia variegata (Leguminosae; Cercidoideae) supports the allotetraploid origin hypothesis of Bauhinia.</title>
        <authorList>
            <person name="Zhong Y."/>
            <person name="Chen Y."/>
            <person name="Zheng D."/>
            <person name="Pang J."/>
            <person name="Liu Y."/>
            <person name="Luo S."/>
            <person name="Meng S."/>
            <person name="Qian L."/>
            <person name="Wei D."/>
            <person name="Dai S."/>
            <person name="Zhou R."/>
        </authorList>
    </citation>
    <scope>NUCLEOTIDE SEQUENCE [LARGE SCALE GENOMIC DNA]</scope>
    <source>
        <strain evidence="1">BV-YZ2020</strain>
    </source>
</reference>
<comment type="caution">
    <text evidence="1">The sequence shown here is derived from an EMBL/GenBank/DDBJ whole genome shotgun (WGS) entry which is preliminary data.</text>
</comment>
<sequence length="206" mass="23477">MDPLPPPQQSQIDFFILALTWPPAYCSINKCNHKPPKKQFTIHGFWPRISHGQQIDCSKISLPSSTFNKERSNLLLLWPNLTEANNNKACESFWNYEWMKHGSCSHYSASNYFAKVIELAKTYDILSMLKSEGISPGGTYITQTIKDKIKGHTNAVVELRCYAIQAGPRLLYQIAEVRLCFKNDGKTIKNCVQQQASCQSKQVLFQ</sequence>
<protein>
    <submittedName>
        <fullName evidence="1">Uncharacterized protein</fullName>
    </submittedName>
</protein>
<evidence type="ECO:0000313" key="1">
    <source>
        <dbReference type="EMBL" id="KAI4323449.1"/>
    </source>
</evidence>
<keyword evidence="2" id="KW-1185">Reference proteome</keyword>
<organism evidence="1 2">
    <name type="scientific">Bauhinia variegata</name>
    <name type="common">Purple orchid tree</name>
    <name type="synonym">Phanera variegata</name>
    <dbReference type="NCBI Taxonomy" id="167791"/>
    <lineage>
        <taxon>Eukaryota</taxon>
        <taxon>Viridiplantae</taxon>
        <taxon>Streptophyta</taxon>
        <taxon>Embryophyta</taxon>
        <taxon>Tracheophyta</taxon>
        <taxon>Spermatophyta</taxon>
        <taxon>Magnoliopsida</taxon>
        <taxon>eudicotyledons</taxon>
        <taxon>Gunneridae</taxon>
        <taxon>Pentapetalae</taxon>
        <taxon>rosids</taxon>
        <taxon>fabids</taxon>
        <taxon>Fabales</taxon>
        <taxon>Fabaceae</taxon>
        <taxon>Cercidoideae</taxon>
        <taxon>Cercideae</taxon>
        <taxon>Bauhiniinae</taxon>
        <taxon>Bauhinia</taxon>
    </lineage>
</organism>
<dbReference type="EMBL" id="CM039434">
    <property type="protein sequence ID" value="KAI4323449.1"/>
    <property type="molecule type" value="Genomic_DNA"/>
</dbReference>